<dbReference type="Proteomes" id="UP000293360">
    <property type="component" value="Unassembled WGS sequence"/>
</dbReference>
<gene>
    <name evidence="8" type="ORF">DL764_008259</name>
</gene>
<dbReference type="InterPro" id="IPR050438">
    <property type="entry name" value="LMW_PTPase"/>
</dbReference>
<dbReference type="PANTHER" id="PTHR11717:SF7">
    <property type="entry name" value="LOW MOLECULAR WEIGHT PHOSPHOTYROSINE PROTEIN PHOSPHATASE"/>
    <property type="match status" value="1"/>
</dbReference>
<protein>
    <recommendedName>
        <fullName evidence="7">Phosphotyrosine protein phosphatase I domain-containing protein</fullName>
    </recommendedName>
</protein>
<dbReference type="InterPro" id="IPR036196">
    <property type="entry name" value="Ptyr_pPase_sf"/>
</dbReference>
<dbReference type="AlphaFoldDB" id="A0A4Q4T0X8"/>
<dbReference type="InterPro" id="IPR023485">
    <property type="entry name" value="Ptyr_pPase"/>
</dbReference>
<comment type="subcellular location">
    <subcellularLocation>
        <location evidence="1">Cytoplasm</location>
    </subcellularLocation>
</comment>
<evidence type="ECO:0000256" key="1">
    <source>
        <dbReference type="ARBA" id="ARBA00004496"/>
    </source>
</evidence>
<dbReference type="CDD" id="cd16343">
    <property type="entry name" value="LMWPTP"/>
    <property type="match status" value="1"/>
</dbReference>
<organism evidence="8 9">
    <name type="scientific">Monosporascus ibericus</name>
    <dbReference type="NCBI Taxonomy" id="155417"/>
    <lineage>
        <taxon>Eukaryota</taxon>
        <taxon>Fungi</taxon>
        <taxon>Dikarya</taxon>
        <taxon>Ascomycota</taxon>
        <taxon>Pezizomycotina</taxon>
        <taxon>Sordariomycetes</taxon>
        <taxon>Xylariomycetidae</taxon>
        <taxon>Xylariales</taxon>
        <taxon>Xylariales incertae sedis</taxon>
        <taxon>Monosporascus</taxon>
    </lineage>
</organism>
<dbReference type="Gene3D" id="3.40.50.2300">
    <property type="match status" value="1"/>
</dbReference>
<evidence type="ECO:0000256" key="2">
    <source>
        <dbReference type="ARBA" id="ARBA00011063"/>
    </source>
</evidence>
<comment type="caution">
    <text evidence="8">The sequence shown here is derived from an EMBL/GenBank/DDBJ whole genome shotgun (WGS) entry which is preliminary data.</text>
</comment>
<proteinExistence type="inferred from homology"/>
<feature type="active site" description="Proton donor" evidence="6">
    <location>
        <position position="117"/>
    </location>
</feature>
<evidence type="ECO:0000313" key="9">
    <source>
        <dbReference type="Proteomes" id="UP000293360"/>
    </source>
</evidence>
<feature type="domain" description="Phosphotyrosine protein phosphatase I" evidence="7">
    <location>
        <begin position="1"/>
        <end position="143"/>
    </location>
</feature>
<evidence type="ECO:0000256" key="3">
    <source>
        <dbReference type="ARBA" id="ARBA00022490"/>
    </source>
</evidence>
<dbReference type="Pfam" id="PF01451">
    <property type="entry name" value="LMWPc"/>
    <property type="match status" value="1"/>
</dbReference>
<dbReference type="GO" id="GO:0005737">
    <property type="term" value="C:cytoplasm"/>
    <property type="evidence" value="ECO:0007669"/>
    <property type="project" value="UniProtKB-SubCell"/>
</dbReference>
<name>A0A4Q4T0X8_9PEZI</name>
<evidence type="ECO:0000256" key="4">
    <source>
        <dbReference type="ARBA" id="ARBA00022801"/>
    </source>
</evidence>
<keyword evidence="5" id="KW-0904">Protein phosphatase</keyword>
<dbReference type="EMBL" id="QJNU01000629">
    <property type="protein sequence ID" value="RYO91613.1"/>
    <property type="molecule type" value="Genomic_DNA"/>
</dbReference>
<evidence type="ECO:0000313" key="8">
    <source>
        <dbReference type="EMBL" id="RYO91613.1"/>
    </source>
</evidence>
<dbReference type="PRINTS" id="PR00720">
    <property type="entry name" value="MAMMALPTPASE"/>
</dbReference>
<dbReference type="InterPro" id="IPR017867">
    <property type="entry name" value="Tyr_phospatase_low_mol_wt"/>
</dbReference>
<keyword evidence="4" id="KW-0378">Hydrolase</keyword>
<dbReference type="STRING" id="155417.A0A4Q4T0X8"/>
<evidence type="ECO:0000256" key="5">
    <source>
        <dbReference type="ARBA" id="ARBA00022912"/>
    </source>
</evidence>
<dbReference type="PANTHER" id="PTHR11717">
    <property type="entry name" value="LOW MOLECULAR WEIGHT PROTEIN TYROSINE PHOSPHATASE"/>
    <property type="match status" value="1"/>
</dbReference>
<dbReference type="SUPFAM" id="SSF52788">
    <property type="entry name" value="Phosphotyrosine protein phosphatases I"/>
    <property type="match status" value="1"/>
</dbReference>
<dbReference type="SMART" id="SM00226">
    <property type="entry name" value="LMWPc"/>
    <property type="match status" value="1"/>
</dbReference>
<comment type="similarity">
    <text evidence="2">Belongs to the low molecular weight phosphotyrosine protein phosphatase family.</text>
</comment>
<accession>A0A4Q4T0X8</accession>
<sequence>MAEGVFRSLTKDPASPYHHVIDEVDSCGTGGYHIGEPPDDRTMETLRKHGVTDYQHGARQICKDDFNRFDYIFAMDDSNLENLRRFQQRWKTKNAKAEVKMFGEFSGASNRAEVVEDPYYYGRDAFEKAYEQCRRFSANFLRDTFPDIKADSA</sequence>
<dbReference type="GO" id="GO:0003993">
    <property type="term" value="F:acid phosphatase activity"/>
    <property type="evidence" value="ECO:0007669"/>
    <property type="project" value="InterPro"/>
</dbReference>
<keyword evidence="3" id="KW-0963">Cytoplasm</keyword>
<dbReference type="GO" id="GO:0004726">
    <property type="term" value="F:non-membrane spanning protein tyrosine phosphatase activity"/>
    <property type="evidence" value="ECO:0007669"/>
    <property type="project" value="InterPro"/>
</dbReference>
<dbReference type="InterPro" id="IPR002115">
    <property type="entry name" value="Tyr_Pase_low_mol_wt_mml"/>
</dbReference>
<evidence type="ECO:0000259" key="7">
    <source>
        <dbReference type="SMART" id="SM00226"/>
    </source>
</evidence>
<reference evidence="8 9" key="1">
    <citation type="submission" date="2018-06" db="EMBL/GenBank/DDBJ databases">
        <title>Complete Genomes of Monosporascus.</title>
        <authorList>
            <person name="Robinson A.J."/>
            <person name="Natvig D.O."/>
        </authorList>
    </citation>
    <scope>NUCLEOTIDE SEQUENCE [LARGE SCALE GENOMIC DNA]</scope>
    <source>
        <strain evidence="8 9">CBS 110550</strain>
    </source>
</reference>
<evidence type="ECO:0000256" key="6">
    <source>
        <dbReference type="PIRSR" id="PIRSR617867-1"/>
    </source>
</evidence>
<dbReference type="PRINTS" id="PR00719">
    <property type="entry name" value="LMWPTPASE"/>
</dbReference>
<dbReference type="OrthoDB" id="3388at2759"/>
<keyword evidence="9" id="KW-1185">Reference proteome</keyword>